<comment type="caution">
    <text evidence="7">The sequence shown here is derived from an EMBL/GenBank/DDBJ whole genome shotgun (WGS) entry which is preliminary data.</text>
</comment>
<protein>
    <recommendedName>
        <fullName evidence="6">Fe2OG dioxygenase domain-containing protein</fullName>
    </recommendedName>
</protein>
<evidence type="ECO:0000256" key="4">
    <source>
        <dbReference type="ARBA" id="ARBA00023004"/>
    </source>
</evidence>
<evidence type="ECO:0000256" key="5">
    <source>
        <dbReference type="RuleBase" id="RU003682"/>
    </source>
</evidence>
<proteinExistence type="inferred from homology"/>
<dbReference type="PROSITE" id="PS51471">
    <property type="entry name" value="FE2OG_OXY"/>
    <property type="match status" value="1"/>
</dbReference>
<dbReference type="InterPro" id="IPR044861">
    <property type="entry name" value="IPNS-like_FE2OG_OXY"/>
</dbReference>
<dbReference type="PANTHER" id="PTHR10209:SF867">
    <property type="entry name" value="2-OXOGLUTARATE (2OG) AND FE(II)-DEPENDENT OXYGENASE SUPERFAMILY PROTEIN"/>
    <property type="match status" value="1"/>
</dbReference>
<dbReference type="SUPFAM" id="SSF51197">
    <property type="entry name" value="Clavaminate synthase-like"/>
    <property type="match status" value="1"/>
</dbReference>
<dbReference type="PANTHER" id="PTHR10209">
    <property type="entry name" value="OXIDOREDUCTASE, 2OG-FE II OXYGENASE FAMILY PROTEIN"/>
    <property type="match status" value="1"/>
</dbReference>
<evidence type="ECO:0000313" key="8">
    <source>
        <dbReference type="Proteomes" id="UP000023152"/>
    </source>
</evidence>
<evidence type="ECO:0000256" key="2">
    <source>
        <dbReference type="ARBA" id="ARBA00022723"/>
    </source>
</evidence>
<keyword evidence="8" id="KW-1185">Reference proteome</keyword>
<dbReference type="InterPro" id="IPR027443">
    <property type="entry name" value="IPNS-like_sf"/>
</dbReference>
<dbReference type="Gene3D" id="2.60.120.330">
    <property type="entry name" value="B-lactam Antibiotic, Isopenicillin N Synthase, Chain"/>
    <property type="match status" value="1"/>
</dbReference>
<feature type="domain" description="Fe2OG dioxygenase" evidence="6">
    <location>
        <begin position="245"/>
        <end position="354"/>
    </location>
</feature>
<dbReference type="Pfam" id="PF03171">
    <property type="entry name" value="2OG-FeII_Oxy"/>
    <property type="match status" value="1"/>
</dbReference>
<name>X6LHP4_RETFI</name>
<evidence type="ECO:0000256" key="1">
    <source>
        <dbReference type="ARBA" id="ARBA00008056"/>
    </source>
</evidence>
<dbReference type="GO" id="GO:0016491">
    <property type="term" value="F:oxidoreductase activity"/>
    <property type="evidence" value="ECO:0007669"/>
    <property type="project" value="UniProtKB-KW"/>
</dbReference>
<dbReference type="Proteomes" id="UP000023152">
    <property type="component" value="Unassembled WGS sequence"/>
</dbReference>
<organism evidence="7 8">
    <name type="scientific">Reticulomyxa filosa</name>
    <dbReference type="NCBI Taxonomy" id="46433"/>
    <lineage>
        <taxon>Eukaryota</taxon>
        <taxon>Sar</taxon>
        <taxon>Rhizaria</taxon>
        <taxon>Retaria</taxon>
        <taxon>Foraminifera</taxon>
        <taxon>Monothalamids</taxon>
        <taxon>Reticulomyxidae</taxon>
        <taxon>Reticulomyxa</taxon>
    </lineage>
</organism>
<evidence type="ECO:0000313" key="7">
    <source>
        <dbReference type="EMBL" id="ETO00245.1"/>
    </source>
</evidence>
<dbReference type="AlphaFoldDB" id="X6LHP4"/>
<keyword evidence="3 5" id="KW-0560">Oxidoreductase</keyword>
<evidence type="ECO:0000259" key="6">
    <source>
        <dbReference type="PROSITE" id="PS51471"/>
    </source>
</evidence>
<comment type="similarity">
    <text evidence="1 5">Belongs to the iron/ascorbate-dependent oxidoreductase family.</text>
</comment>
<keyword evidence="4 5" id="KW-0408">Iron</keyword>
<dbReference type="Pfam" id="PF14226">
    <property type="entry name" value="DIOX_N"/>
    <property type="match status" value="1"/>
</dbReference>
<keyword evidence="2 5" id="KW-0479">Metal-binding</keyword>
<gene>
    <name evidence="7" type="ORF">RFI_37202</name>
</gene>
<accession>X6LHP4</accession>
<dbReference type="OMA" id="SCAARIN"/>
<dbReference type="InterPro" id="IPR005123">
    <property type="entry name" value="Oxoglu/Fe-dep_dioxygenase_dom"/>
</dbReference>
<dbReference type="OrthoDB" id="288590at2759"/>
<evidence type="ECO:0000256" key="3">
    <source>
        <dbReference type="ARBA" id="ARBA00023002"/>
    </source>
</evidence>
<reference evidence="7 8" key="1">
    <citation type="journal article" date="2013" name="Curr. Biol.">
        <title>The Genome of the Foraminiferan Reticulomyxa filosa.</title>
        <authorList>
            <person name="Glockner G."/>
            <person name="Hulsmann N."/>
            <person name="Schleicher M."/>
            <person name="Noegel A.A."/>
            <person name="Eichinger L."/>
            <person name="Gallinger C."/>
            <person name="Pawlowski J."/>
            <person name="Sierra R."/>
            <person name="Euteneuer U."/>
            <person name="Pillet L."/>
            <person name="Moustafa A."/>
            <person name="Platzer M."/>
            <person name="Groth M."/>
            <person name="Szafranski K."/>
            <person name="Schliwa M."/>
        </authorList>
    </citation>
    <scope>NUCLEOTIDE SEQUENCE [LARGE SCALE GENOMIC DNA]</scope>
</reference>
<sequence>MSKCSNRAKKAIELGAIGYQMLPHFNKKLSISILKKPKLQCPVFRHMTTTTKHPRIPIVDLSKPMSEISALVHEALSDTGFMYVRNAAISKQHIESVLSMSRKFFTECDSSVKRTVEDPISAFRGYYVYKGTQSNVLHSNDNIECFSIGKECANPYSLRSEYFKRNGLPESIWKAGISKPNQWPKLPSQQFTKEFRETMQSYYNACVDTSTQILRLIAYSLGMTGEDVDYFLQFHNKWDCNLEPKFYPKFSVQKTEEKIRLSEHRDLTSITLLVQDQLSGLQVWDDHSHEWIDAPLSLSSGEGIILCNTGDFMAMWTGGLYKSTLHRVKASPFHSHHGPIEALDRISVVFFAWPNHEAVIQPLQRFTSTSHPPITCGDLMPFCYNNYNVSSVFVFALLNYLHFWRKKKQVMMLSFLFKVIILLRRETNIAISGKANSLNYFVRKIQFGYSVHQSCLSQFIKY</sequence>
<dbReference type="InterPro" id="IPR026992">
    <property type="entry name" value="DIOX_N"/>
</dbReference>
<dbReference type="GO" id="GO:0046872">
    <property type="term" value="F:metal ion binding"/>
    <property type="evidence" value="ECO:0007669"/>
    <property type="project" value="UniProtKB-KW"/>
</dbReference>
<dbReference type="EMBL" id="ASPP01041559">
    <property type="protein sequence ID" value="ETO00245.1"/>
    <property type="molecule type" value="Genomic_DNA"/>
</dbReference>